<dbReference type="InterPro" id="IPR035901">
    <property type="entry name" value="GIY-YIG_endonuc_sf"/>
</dbReference>
<keyword evidence="2" id="KW-0255">Endonuclease</keyword>
<dbReference type="EMBL" id="RBLG01000001">
    <property type="protein sequence ID" value="RKS55888.1"/>
    <property type="molecule type" value="Genomic_DNA"/>
</dbReference>
<keyword evidence="3" id="KW-1185">Reference proteome</keyword>
<dbReference type="InterPro" id="IPR036388">
    <property type="entry name" value="WH-like_DNA-bd_sf"/>
</dbReference>
<dbReference type="SMART" id="SM00497">
    <property type="entry name" value="IENR1"/>
    <property type="match status" value="2"/>
</dbReference>
<dbReference type="CDD" id="cd10443">
    <property type="entry name" value="GIY-YIG_HE_Tlr8p_PBC-V_like"/>
    <property type="match status" value="1"/>
</dbReference>
<dbReference type="InterPro" id="IPR003647">
    <property type="entry name" value="Intron_nuc_1_rpt"/>
</dbReference>
<protein>
    <submittedName>
        <fullName evidence="2">Group I intron endonuclease</fullName>
    </submittedName>
</protein>
<dbReference type="Gene3D" id="3.40.1440.10">
    <property type="entry name" value="GIY-YIG endonuclease"/>
    <property type="match status" value="1"/>
</dbReference>
<reference evidence="2 3" key="1">
    <citation type="submission" date="2018-10" db="EMBL/GenBank/DDBJ databases">
        <title>Genomic Encyclopedia of Archaeal and Bacterial Type Strains, Phase II (KMG-II): from individual species to whole genera.</title>
        <authorList>
            <person name="Goeker M."/>
        </authorList>
    </citation>
    <scope>NUCLEOTIDE SEQUENCE [LARGE SCALE GENOMIC DNA]</scope>
    <source>
        <strain evidence="2 3">DSM 19839</strain>
    </source>
</reference>
<keyword evidence="2" id="KW-0378">Hydrolase</keyword>
<organism evidence="2 3">
    <name type="scientific">Gillisia mitskevichiae</name>
    <dbReference type="NCBI Taxonomy" id="270921"/>
    <lineage>
        <taxon>Bacteria</taxon>
        <taxon>Pseudomonadati</taxon>
        <taxon>Bacteroidota</taxon>
        <taxon>Flavobacteriia</taxon>
        <taxon>Flavobacteriales</taxon>
        <taxon>Flavobacteriaceae</taxon>
        <taxon>Gillisia</taxon>
    </lineage>
</organism>
<evidence type="ECO:0000313" key="2">
    <source>
        <dbReference type="EMBL" id="RKS55888.1"/>
    </source>
</evidence>
<dbReference type="Gene3D" id="1.10.10.10">
    <property type="entry name" value="Winged helix-like DNA-binding domain superfamily/Winged helix DNA-binding domain"/>
    <property type="match status" value="2"/>
</dbReference>
<dbReference type="Proteomes" id="UP000276282">
    <property type="component" value="Unassembled WGS sequence"/>
</dbReference>
<keyword evidence="2" id="KW-0540">Nuclease</keyword>
<dbReference type="SMART" id="SM00465">
    <property type="entry name" value="GIYc"/>
    <property type="match status" value="1"/>
</dbReference>
<feature type="domain" description="GIY-YIG" evidence="1">
    <location>
        <begin position="4"/>
        <end position="93"/>
    </location>
</feature>
<dbReference type="Pfam" id="PF07453">
    <property type="entry name" value="NUMOD1"/>
    <property type="match status" value="2"/>
</dbReference>
<sequence>MIEMVSKIYKAVNKLTNKVYIGSTARSLKQRTKDHLQKARNNIGGRFQEAIETYGPETFEWTEIDTAGDANELAEKEKQYIIQYNAQEEGYNSDRGGGFQKNIYQYDLETGAILSTFPSLSEAAESVGVDRRTISKACLGEIKNCRGYSWSYNLGDNYFSEVDQRKRKVSQFNEKGSFLNSHGSVAEASAATGINRSSIAKCCRGVYNSAGGFIWQYQNE</sequence>
<gene>
    <name evidence="2" type="ORF">BC962_0862</name>
</gene>
<evidence type="ECO:0000313" key="3">
    <source>
        <dbReference type="Proteomes" id="UP000276282"/>
    </source>
</evidence>
<comment type="caution">
    <text evidence="2">The sequence shown here is derived from an EMBL/GenBank/DDBJ whole genome shotgun (WGS) entry which is preliminary data.</text>
</comment>
<accession>A0A495PZD0</accession>
<evidence type="ECO:0000259" key="1">
    <source>
        <dbReference type="PROSITE" id="PS50164"/>
    </source>
</evidence>
<proteinExistence type="predicted"/>
<dbReference type="InterPro" id="IPR000305">
    <property type="entry name" value="GIY-YIG_endonuc"/>
</dbReference>
<name>A0A495PZD0_9FLAO</name>
<dbReference type="AlphaFoldDB" id="A0A495PZD0"/>
<dbReference type="GO" id="GO:0004519">
    <property type="term" value="F:endonuclease activity"/>
    <property type="evidence" value="ECO:0007669"/>
    <property type="project" value="UniProtKB-KW"/>
</dbReference>
<dbReference type="PROSITE" id="PS50164">
    <property type="entry name" value="GIY_YIG"/>
    <property type="match status" value="1"/>
</dbReference>
<dbReference type="SUPFAM" id="SSF64496">
    <property type="entry name" value="DNA-binding domain of intron-encoded endonucleases"/>
    <property type="match status" value="2"/>
</dbReference>
<dbReference type="SUPFAM" id="SSF82771">
    <property type="entry name" value="GIY-YIG endonuclease"/>
    <property type="match status" value="1"/>
</dbReference>
<dbReference type="InterPro" id="IPR010896">
    <property type="entry name" value="NUMOD1"/>
</dbReference>
<dbReference type="Pfam" id="PF01541">
    <property type="entry name" value="GIY-YIG"/>
    <property type="match status" value="1"/>
</dbReference>